<comment type="similarity">
    <text evidence="2">Belongs to the RuvB family.</text>
</comment>
<comment type="subcellular location">
    <subcellularLocation>
        <location evidence="1">Nucleus</location>
    </subcellularLocation>
</comment>
<dbReference type="GO" id="GO:0003678">
    <property type="term" value="F:DNA helicase activity"/>
    <property type="evidence" value="ECO:0007669"/>
    <property type="project" value="UniProtKB-EC"/>
</dbReference>
<dbReference type="PROSITE" id="PS00973">
    <property type="entry name" value="USP_2"/>
    <property type="match status" value="1"/>
</dbReference>
<feature type="compositionally biased region" description="Polar residues" evidence="10">
    <location>
        <begin position="953"/>
        <end position="964"/>
    </location>
</feature>
<dbReference type="EC" id="3.6.4.12" evidence="3"/>
<accession>A0AAV2LAB6</accession>
<dbReference type="PANTHER" id="PTHR11093">
    <property type="entry name" value="RUVB-RELATED REPTIN AND PONTIN"/>
    <property type="match status" value="1"/>
</dbReference>
<dbReference type="Pfam" id="PF06068">
    <property type="entry name" value="TIP49"/>
    <property type="match status" value="1"/>
</dbReference>
<feature type="compositionally biased region" description="Low complexity" evidence="10">
    <location>
        <begin position="1258"/>
        <end position="1278"/>
    </location>
</feature>
<dbReference type="GO" id="GO:0005524">
    <property type="term" value="F:ATP binding"/>
    <property type="evidence" value="ECO:0007669"/>
    <property type="project" value="UniProtKB-KW"/>
</dbReference>
<feature type="region of interest" description="Disordered" evidence="10">
    <location>
        <begin position="908"/>
        <end position="983"/>
    </location>
</feature>
<evidence type="ECO:0000313" key="13">
    <source>
        <dbReference type="Proteomes" id="UP001497482"/>
    </source>
</evidence>
<dbReference type="Gene3D" id="3.90.70.10">
    <property type="entry name" value="Cysteine proteinases"/>
    <property type="match status" value="2"/>
</dbReference>
<evidence type="ECO:0000256" key="1">
    <source>
        <dbReference type="ARBA" id="ARBA00004123"/>
    </source>
</evidence>
<dbReference type="FunFam" id="3.90.70.10:FF:000048">
    <property type="entry name" value="Ubiquitin carboxyl-terminal hydrolase 31"/>
    <property type="match status" value="1"/>
</dbReference>
<evidence type="ECO:0000256" key="9">
    <source>
        <dbReference type="ARBA" id="ARBA00023242"/>
    </source>
</evidence>
<name>A0AAV2LAB6_KNICA</name>
<keyword evidence="6" id="KW-0347">Helicase</keyword>
<feature type="compositionally biased region" description="Basic and acidic residues" evidence="10">
    <location>
        <begin position="1306"/>
        <end position="1351"/>
    </location>
</feature>
<dbReference type="Gene3D" id="3.40.50.300">
    <property type="entry name" value="P-loop containing nucleotide triphosphate hydrolases"/>
    <property type="match status" value="1"/>
</dbReference>
<evidence type="ECO:0000256" key="10">
    <source>
        <dbReference type="SAM" id="MobiDB-lite"/>
    </source>
</evidence>
<feature type="compositionally biased region" description="Low complexity" evidence="10">
    <location>
        <begin position="908"/>
        <end position="932"/>
    </location>
</feature>
<keyword evidence="5" id="KW-0378">Hydrolase</keyword>
<evidence type="ECO:0000256" key="7">
    <source>
        <dbReference type="ARBA" id="ARBA00022840"/>
    </source>
</evidence>
<keyword evidence="7" id="KW-0067">ATP-binding</keyword>
<organism evidence="12 13">
    <name type="scientific">Knipowitschia caucasica</name>
    <name type="common">Caucasian dwarf goby</name>
    <name type="synonym">Pomatoschistus caucasicus</name>
    <dbReference type="NCBI Taxonomy" id="637954"/>
    <lineage>
        <taxon>Eukaryota</taxon>
        <taxon>Metazoa</taxon>
        <taxon>Chordata</taxon>
        <taxon>Craniata</taxon>
        <taxon>Vertebrata</taxon>
        <taxon>Euteleostomi</taxon>
        <taxon>Actinopterygii</taxon>
        <taxon>Neopterygii</taxon>
        <taxon>Teleostei</taxon>
        <taxon>Neoteleostei</taxon>
        <taxon>Acanthomorphata</taxon>
        <taxon>Gobiaria</taxon>
        <taxon>Gobiiformes</taxon>
        <taxon>Gobioidei</taxon>
        <taxon>Gobiidae</taxon>
        <taxon>Gobiinae</taxon>
        <taxon>Knipowitschia</taxon>
    </lineage>
</organism>
<feature type="compositionally biased region" description="Low complexity" evidence="10">
    <location>
        <begin position="1102"/>
        <end position="1117"/>
    </location>
</feature>
<evidence type="ECO:0000259" key="11">
    <source>
        <dbReference type="PROSITE" id="PS50235"/>
    </source>
</evidence>
<dbReference type="PRINTS" id="PR00830">
    <property type="entry name" value="ENDOLAPTASE"/>
</dbReference>
<dbReference type="SUPFAM" id="SSF54001">
    <property type="entry name" value="Cysteine proteinases"/>
    <property type="match status" value="1"/>
</dbReference>
<evidence type="ECO:0000313" key="12">
    <source>
        <dbReference type="EMBL" id="CAL1599327.1"/>
    </source>
</evidence>
<feature type="compositionally biased region" description="Polar residues" evidence="10">
    <location>
        <begin position="1122"/>
        <end position="1133"/>
    </location>
</feature>
<dbReference type="InterPro" id="IPR010339">
    <property type="entry name" value="TIP49_P-loop"/>
</dbReference>
<dbReference type="InterPro" id="IPR027417">
    <property type="entry name" value="P-loop_NTPase"/>
</dbReference>
<dbReference type="EMBL" id="OZ035845">
    <property type="protein sequence ID" value="CAL1599327.1"/>
    <property type="molecule type" value="Genomic_DNA"/>
</dbReference>
<sequence>MKIEEVKSTTKTQRIASHSHVKGLGLDEAGNAKQTACGLVGQEAAREACGIIVELIRSKKMAGRAVVLAGPPGTGKTALALAVAQELGNKVPFCPMVGSEVYSSEIKKTEVLMENFRRAIGLRIKETKEVYEGEVTELTPCETENPMGGYGKTISHVIIGLKTAKGTKQLKLDPSIYESLQKERVEVGDVIYIEANSGAVKRQGRCDTFATEFDLEAEEYVPLPKGDVHKKACLSPGASLPVPLSRHLSPGASFPVLLSRCLSLGASFMVPLSRCLSPGAALPVPLSRCRSPGAALPVPLSRCRSPDAALPMPLSRASLPNVVSKSALQFRGNSQHDAQEFLLWLLDRVHEDLNHIVHQDTRPPLKPPVEEERAPEGSPLPAPGSFVQELFQAQYRSSLTCPHCQKQSNTFDPFLCISLPIPVPHTRPLHVTVVYQGKCSSCMRVGVAVPLSGTVARLRQAVAQETKIPSQQIVLTEMYYDGFHRSFCDDEDDLEIIQESDSIFAFETPELFRPDQIRSKRGGSPHANLNQNNLKYGTDNNRISAQIQEAASSPPLSPNKNSGQAEKIVLLVCNRACAGQQGRRFGNPFILYLERTVTWDTLQKEILEKMRHLMRPGVIVQVGPFTLRVVGVVGITYLLPQEEQPLIHPSVERAFKSCGPGGPPHVKIVVEWDKETKDYLFKMTEDEYIPDAESVRHVKEQHLQPQTCSLAQCFQLYTKEEQLAPDDAWRCPHCKQLQQGSIKLSLWTLPDILILHLKRFRQDQDRRVKMQNMVKFPLTGMDMAPHMVKRSQSSWSLPSHWSPWRRPYGMGRDPEDYLYDLYAVCNHHGTMQGGHYTAHCKNSIDGQWYCFDDSDVHLIPEEEVCKQTAYILFYQRRATIPSWSANSSVGGSTSSSLCEHWISRLMGSRPPSQASSGSSRRTSLASLSESAEFAGERSEDDGLSSRPAVRGMQRQTFTSRSSIASPLALSENGSKPSWPHSAKLQLRSNSPSRFSLESHSSSPTLERIGEVADNITCFSGSPKLDRLSCHHGARRLLDQVHSRAVAQAEQRSTTPTADNNNVVSPAETSPRQQRASTQDVNKKNSGKPGLDGERSPKRRAGTSSTSSSSLSPASPALDKSPSRVQKSAVSPSNPKDKSDVLPKASKSASSRAATPSKRGSAQTQDSLHPDSQQRKGASPGSQSSHGQRRPSPRAGADKSSASTRTKAAERSASRESPRTSAASERKVSHAGPPTSRSGGSGKAEGRATRPTAEHRGVGRSSSSSSSMASLRSSSVGVSTNATPPARARRNSKTEDKALSFFKTALRPKEGRVGKAESKGNQEDCVGEGRDAHGGNKKASEVSSQAKDKESSKTSTAAKPPSLPSTRSKNSGAEAATLASAKENKKEPSKKPMQTRKIPISSTQSSQRSK</sequence>
<dbReference type="PROSITE" id="PS50235">
    <property type="entry name" value="USP_3"/>
    <property type="match status" value="1"/>
</dbReference>
<dbReference type="InterPro" id="IPR038765">
    <property type="entry name" value="Papain-like_cys_pep_sf"/>
</dbReference>
<evidence type="ECO:0000256" key="8">
    <source>
        <dbReference type="ARBA" id="ARBA00023172"/>
    </source>
</evidence>
<evidence type="ECO:0000256" key="6">
    <source>
        <dbReference type="ARBA" id="ARBA00022806"/>
    </source>
</evidence>
<dbReference type="InterPro" id="IPR012340">
    <property type="entry name" value="NA-bd_OB-fold"/>
</dbReference>
<feature type="compositionally biased region" description="Polar residues" evidence="10">
    <location>
        <begin position="1399"/>
        <end position="1409"/>
    </location>
</feature>
<protein>
    <recommendedName>
        <fullName evidence="3">DNA helicase</fullName>
        <ecNumber evidence="3">3.6.4.12</ecNumber>
    </recommendedName>
</protein>
<dbReference type="SUPFAM" id="SSF50249">
    <property type="entry name" value="Nucleic acid-binding proteins"/>
    <property type="match status" value="1"/>
</dbReference>
<keyword evidence="9" id="KW-0539">Nucleus</keyword>
<dbReference type="InterPro" id="IPR028889">
    <property type="entry name" value="USP"/>
</dbReference>
<feature type="compositionally biased region" description="Basic and acidic residues" evidence="10">
    <location>
        <begin position="359"/>
        <end position="375"/>
    </location>
</feature>
<evidence type="ECO:0000256" key="5">
    <source>
        <dbReference type="ARBA" id="ARBA00022801"/>
    </source>
</evidence>
<feature type="domain" description="USP" evidence="11">
    <location>
        <begin position="256"/>
        <end position="877"/>
    </location>
</feature>
<dbReference type="GO" id="GO:0006310">
    <property type="term" value="P:DNA recombination"/>
    <property type="evidence" value="ECO:0007669"/>
    <property type="project" value="UniProtKB-KW"/>
</dbReference>
<dbReference type="SUPFAM" id="SSF52540">
    <property type="entry name" value="P-loop containing nucleoside triphosphate hydrolases"/>
    <property type="match status" value="1"/>
</dbReference>
<dbReference type="CDD" id="cd02674">
    <property type="entry name" value="Peptidase_C19R"/>
    <property type="match status" value="1"/>
</dbReference>
<dbReference type="InterPro" id="IPR027238">
    <property type="entry name" value="RuvB-like"/>
</dbReference>
<feature type="compositionally biased region" description="Low complexity" evidence="10">
    <location>
        <begin position="1142"/>
        <end position="1158"/>
    </location>
</feature>
<feature type="compositionally biased region" description="Polar residues" evidence="10">
    <location>
        <begin position="1049"/>
        <end position="1079"/>
    </location>
</feature>
<dbReference type="Gene3D" id="2.40.50.360">
    <property type="entry name" value="RuvB-like helicase, domain II"/>
    <property type="match status" value="1"/>
</dbReference>
<keyword evidence="4" id="KW-0547">Nucleotide-binding</keyword>
<feature type="compositionally biased region" description="Basic and acidic residues" evidence="10">
    <location>
        <begin position="1206"/>
        <end position="1227"/>
    </location>
</feature>
<dbReference type="Pfam" id="PF00443">
    <property type="entry name" value="UCH"/>
    <property type="match status" value="1"/>
</dbReference>
<evidence type="ECO:0000256" key="4">
    <source>
        <dbReference type="ARBA" id="ARBA00022741"/>
    </source>
</evidence>
<gene>
    <name evidence="12" type="ORF">KC01_LOCUS27617</name>
</gene>
<dbReference type="FunFam" id="2.40.50.360:FF:000001">
    <property type="entry name" value="RuvB-like helicase"/>
    <property type="match status" value="1"/>
</dbReference>
<reference evidence="12 13" key="1">
    <citation type="submission" date="2024-04" db="EMBL/GenBank/DDBJ databases">
        <authorList>
            <person name="Waldvogel A.-M."/>
            <person name="Schoenle A."/>
        </authorList>
    </citation>
    <scope>NUCLEOTIDE SEQUENCE [LARGE SCALE GENOMIC DNA]</scope>
</reference>
<feature type="compositionally biased region" description="Basic and acidic residues" evidence="10">
    <location>
        <begin position="1243"/>
        <end position="1256"/>
    </location>
</feature>
<feature type="region of interest" description="Disordered" evidence="10">
    <location>
        <begin position="359"/>
        <end position="381"/>
    </location>
</feature>
<keyword evidence="13" id="KW-1185">Reference proteome</keyword>
<dbReference type="GO" id="GO:0005634">
    <property type="term" value="C:nucleus"/>
    <property type="evidence" value="ECO:0007669"/>
    <property type="project" value="UniProtKB-SubCell"/>
</dbReference>
<keyword evidence="8" id="KW-0233">DNA recombination</keyword>
<dbReference type="Proteomes" id="UP001497482">
    <property type="component" value="Chromosome 23"/>
</dbReference>
<dbReference type="GO" id="GO:0016579">
    <property type="term" value="P:protein deubiquitination"/>
    <property type="evidence" value="ECO:0007669"/>
    <property type="project" value="InterPro"/>
</dbReference>
<evidence type="ECO:0000256" key="3">
    <source>
        <dbReference type="ARBA" id="ARBA00012551"/>
    </source>
</evidence>
<evidence type="ECO:0000256" key="2">
    <source>
        <dbReference type="ARBA" id="ARBA00007519"/>
    </source>
</evidence>
<dbReference type="InterPro" id="IPR018200">
    <property type="entry name" value="USP_CS"/>
</dbReference>
<dbReference type="GO" id="GO:0004843">
    <property type="term" value="F:cysteine-type deubiquitinase activity"/>
    <property type="evidence" value="ECO:0007669"/>
    <property type="project" value="InterPro"/>
</dbReference>
<dbReference type="InterPro" id="IPR001394">
    <property type="entry name" value="Peptidase_C19_UCH"/>
</dbReference>
<dbReference type="InterPro" id="IPR042487">
    <property type="entry name" value="RuvBL1/2_DNA/RNA_bd_dom"/>
</dbReference>
<proteinExistence type="inferred from homology"/>
<feature type="region of interest" description="Disordered" evidence="10">
    <location>
        <begin position="1042"/>
        <end position="1409"/>
    </location>
</feature>